<sequence length="188" mass="22484">MVVDNDRHRDHETTQKKRRTSGEFESESWRCLATERANFFVEVEYRLRTRKSPFTDDIQELAKRHSQAFSPPDDPAARPGHIDACLNLAQRDLVPDWIITYNDPARNKEALDHLLRLHEKRYPRFHEALTKRPRNEQWAYLLARMLYFRYRDIEKITKFDMDKIKALISNTATHIASDAHRSRPLERR</sequence>
<reference evidence="2" key="1">
    <citation type="submission" date="2023-07" db="EMBL/GenBank/DDBJ databases">
        <title>Sequencing the genomes of 1000 actinobacteria strains.</title>
        <authorList>
            <person name="Klenk H.-P."/>
        </authorList>
    </citation>
    <scope>NUCLEOTIDE SEQUENCE</scope>
    <source>
        <strain evidence="2">DSM 44707</strain>
    </source>
</reference>
<dbReference type="EMBL" id="JAVDYB010000001">
    <property type="protein sequence ID" value="MDR7275465.1"/>
    <property type="molecule type" value="Genomic_DNA"/>
</dbReference>
<name>A0AAE3YL41_9ACTN</name>
<protein>
    <submittedName>
        <fullName evidence="2">Uncharacterized protein</fullName>
    </submittedName>
</protein>
<proteinExistence type="predicted"/>
<evidence type="ECO:0000256" key="1">
    <source>
        <dbReference type="SAM" id="MobiDB-lite"/>
    </source>
</evidence>
<feature type="compositionally biased region" description="Basic and acidic residues" evidence="1">
    <location>
        <begin position="1"/>
        <end position="15"/>
    </location>
</feature>
<comment type="caution">
    <text evidence="2">The sequence shown here is derived from an EMBL/GenBank/DDBJ whole genome shotgun (WGS) entry which is preliminary data.</text>
</comment>
<dbReference type="RefSeq" id="WP_310366441.1">
    <property type="nucleotide sequence ID" value="NZ_JAVDYB010000001.1"/>
</dbReference>
<organism evidence="2 3">
    <name type="scientific">Catenuloplanes atrovinosus</name>
    <dbReference type="NCBI Taxonomy" id="137266"/>
    <lineage>
        <taxon>Bacteria</taxon>
        <taxon>Bacillati</taxon>
        <taxon>Actinomycetota</taxon>
        <taxon>Actinomycetes</taxon>
        <taxon>Micromonosporales</taxon>
        <taxon>Micromonosporaceae</taxon>
        <taxon>Catenuloplanes</taxon>
    </lineage>
</organism>
<evidence type="ECO:0000313" key="3">
    <source>
        <dbReference type="Proteomes" id="UP001183643"/>
    </source>
</evidence>
<dbReference type="AlphaFoldDB" id="A0AAE3YL41"/>
<dbReference type="Proteomes" id="UP001183643">
    <property type="component" value="Unassembled WGS sequence"/>
</dbReference>
<feature type="region of interest" description="Disordered" evidence="1">
    <location>
        <begin position="1"/>
        <end position="20"/>
    </location>
</feature>
<evidence type="ECO:0000313" key="2">
    <source>
        <dbReference type="EMBL" id="MDR7275465.1"/>
    </source>
</evidence>
<gene>
    <name evidence="2" type="ORF">J2S41_002243</name>
</gene>
<accession>A0AAE3YL41</accession>
<keyword evidence="3" id="KW-1185">Reference proteome</keyword>